<feature type="compositionally biased region" description="Basic residues" evidence="1">
    <location>
        <begin position="134"/>
        <end position="146"/>
    </location>
</feature>
<dbReference type="Proteomes" id="UP001153069">
    <property type="component" value="Unassembled WGS sequence"/>
</dbReference>
<feature type="compositionally biased region" description="Low complexity" evidence="1">
    <location>
        <begin position="150"/>
        <end position="168"/>
    </location>
</feature>
<feature type="region of interest" description="Disordered" evidence="1">
    <location>
        <begin position="276"/>
        <end position="319"/>
    </location>
</feature>
<dbReference type="EMBL" id="CAICTM010001093">
    <property type="protein sequence ID" value="CAB9520343.1"/>
    <property type="molecule type" value="Genomic_DNA"/>
</dbReference>
<keyword evidence="3" id="KW-1185">Reference proteome</keyword>
<feature type="region of interest" description="Disordered" evidence="1">
    <location>
        <begin position="1"/>
        <end position="56"/>
    </location>
</feature>
<accession>A0A9N8HM87</accession>
<feature type="region of interest" description="Disordered" evidence="1">
    <location>
        <begin position="92"/>
        <end position="260"/>
    </location>
</feature>
<gene>
    <name evidence="2" type="ORF">SEMRO_1095_G240610.1</name>
</gene>
<feature type="compositionally biased region" description="Polar residues" evidence="1">
    <location>
        <begin position="289"/>
        <end position="303"/>
    </location>
</feature>
<evidence type="ECO:0000313" key="2">
    <source>
        <dbReference type="EMBL" id="CAB9520343.1"/>
    </source>
</evidence>
<feature type="compositionally biased region" description="Basic residues" evidence="1">
    <location>
        <begin position="304"/>
        <end position="316"/>
    </location>
</feature>
<organism evidence="2 3">
    <name type="scientific">Seminavis robusta</name>
    <dbReference type="NCBI Taxonomy" id="568900"/>
    <lineage>
        <taxon>Eukaryota</taxon>
        <taxon>Sar</taxon>
        <taxon>Stramenopiles</taxon>
        <taxon>Ochrophyta</taxon>
        <taxon>Bacillariophyta</taxon>
        <taxon>Bacillariophyceae</taxon>
        <taxon>Bacillariophycidae</taxon>
        <taxon>Naviculales</taxon>
        <taxon>Naviculaceae</taxon>
        <taxon>Seminavis</taxon>
    </lineage>
</organism>
<name>A0A9N8HM87_9STRA</name>
<feature type="compositionally biased region" description="Low complexity" evidence="1">
    <location>
        <begin position="224"/>
        <end position="240"/>
    </location>
</feature>
<feature type="compositionally biased region" description="Basic residues" evidence="1">
    <location>
        <begin position="39"/>
        <end position="52"/>
    </location>
</feature>
<protein>
    <submittedName>
        <fullName evidence="2">Uncharacterized protein</fullName>
    </submittedName>
</protein>
<evidence type="ECO:0000313" key="3">
    <source>
        <dbReference type="Proteomes" id="UP001153069"/>
    </source>
</evidence>
<sequence length="418" mass="45587">MMAMSLYGGSGTGGSPYHPFGPASGSHKPLTNHLERGSRKLPRPKRSRRKKQREVSLYPSISAVEEAVPEAIISFHDNGTFEISLSSKDEMNDAESAGASGNNNEEIKEEEVVSSSEESMMTDEEDNPLDVHSKPFHRCHHNKKVKSALSMGRRSSISSQSSMSSQSSETKLNQEFRKLSVKRKPVASAPWPIDDEDVDPLGGILSTAPRRKVSRHASRDSQHSRGSLGSLSCDSSSTGSAPHHRRHRRTATFDSINSEGSAAPSLAELKLQEPLYNQQQKPKKHSRKSTGSINKNSTLSGTPTKRKTGAPFRRMKSWHDDEKSAEKRAQELEIEPGFFLPLRGTDETMAAVKTGFVEEIFCQACDVELLCIADASMCVCPECKCVSPVDGIASLSASAKSKYTKGSVGLGLRASNRV</sequence>
<proteinExistence type="predicted"/>
<comment type="caution">
    <text evidence="2">The sequence shown here is derived from an EMBL/GenBank/DDBJ whole genome shotgun (WGS) entry which is preliminary data.</text>
</comment>
<dbReference type="AlphaFoldDB" id="A0A9N8HM87"/>
<evidence type="ECO:0000256" key="1">
    <source>
        <dbReference type="SAM" id="MobiDB-lite"/>
    </source>
</evidence>
<reference evidence="2" key="1">
    <citation type="submission" date="2020-06" db="EMBL/GenBank/DDBJ databases">
        <authorList>
            <consortium name="Plant Systems Biology data submission"/>
        </authorList>
    </citation>
    <scope>NUCLEOTIDE SEQUENCE</scope>
    <source>
        <strain evidence="2">D6</strain>
    </source>
</reference>